<feature type="non-terminal residue" evidence="1">
    <location>
        <position position="83"/>
    </location>
</feature>
<organism evidence="1">
    <name type="scientific">hydrothermal vent metagenome</name>
    <dbReference type="NCBI Taxonomy" id="652676"/>
    <lineage>
        <taxon>unclassified sequences</taxon>
        <taxon>metagenomes</taxon>
        <taxon>ecological metagenomes</taxon>
    </lineage>
</organism>
<dbReference type="AlphaFoldDB" id="A0A3B0S2N6"/>
<evidence type="ECO:0000313" key="1">
    <source>
        <dbReference type="EMBL" id="VAW00505.1"/>
    </source>
</evidence>
<reference evidence="1" key="1">
    <citation type="submission" date="2018-06" db="EMBL/GenBank/DDBJ databases">
        <authorList>
            <person name="Zhirakovskaya E."/>
        </authorList>
    </citation>
    <scope>NUCLEOTIDE SEQUENCE</scope>
</reference>
<proteinExistence type="predicted"/>
<sequence length="83" mass="9557">MKYHSLVKDLLILDFKMQLNRPIPKPNLPLFVSHPAFRKPAWGNNHPLAIPRQTAMLDLCNLLGWLDDDNTRIGNIADRETLI</sequence>
<accession>A0A3B0S2N6</accession>
<name>A0A3B0S2N6_9ZZZZ</name>
<gene>
    <name evidence="1" type="ORF">MNBD_ALPHA06-139</name>
</gene>
<protein>
    <submittedName>
        <fullName evidence="1">Uncharacterized protein</fullName>
    </submittedName>
</protein>
<dbReference type="EMBL" id="UOEE01000296">
    <property type="protein sequence ID" value="VAW00505.1"/>
    <property type="molecule type" value="Genomic_DNA"/>
</dbReference>